<dbReference type="OrthoDB" id="413209at2759"/>
<dbReference type="SUPFAM" id="SSF56112">
    <property type="entry name" value="Protein kinase-like (PK-like)"/>
    <property type="match status" value="1"/>
</dbReference>
<evidence type="ECO:0000313" key="12">
    <source>
        <dbReference type="Proteomes" id="UP000187209"/>
    </source>
</evidence>
<evidence type="ECO:0000256" key="2">
    <source>
        <dbReference type="ARBA" id="ARBA00022553"/>
    </source>
</evidence>
<dbReference type="PROSITE" id="PS00107">
    <property type="entry name" value="PROTEIN_KINASE_ATP"/>
    <property type="match status" value="1"/>
</dbReference>
<dbReference type="AlphaFoldDB" id="A0A1R2B9P9"/>
<dbReference type="GO" id="GO:0004674">
    <property type="term" value="F:protein serine/threonine kinase activity"/>
    <property type="evidence" value="ECO:0007669"/>
    <property type="project" value="UniProtKB-KW"/>
</dbReference>
<keyword evidence="3" id="KW-0808">Transferase</keyword>
<comment type="caution">
    <text evidence="11">The sequence shown here is derived from an EMBL/GenBank/DDBJ whole genome shotgun (WGS) entry which is preliminary data.</text>
</comment>
<dbReference type="Pfam" id="PF00069">
    <property type="entry name" value="Pkinase"/>
    <property type="match status" value="1"/>
</dbReference>
<dbReference type="InterPro" id="IPR045270">
    <property type="entry name" value="STKc_AGC"/>
</dbReference>
<evidence type="ECO:0000256" key="1">
    <source>
        <dbReference type="ARBA" id="ARBA00022527"/>
    </source>
</evidence>
<evidence type="ECO:0000259" key="10">
    <source>
        <dbReference type="PROSITE" id="PS51285"/>
    </source>
</evidence>
<evidence type="ECO:0000313" key="11">
    <source>
        <dbReference type="EMBL" id="OMJ73415.1"/>
    </source>
</evidence>
<sequence>MGQTQNTNGLRLQVDGKRRERRKSHQTSDIGLIGKSVKILVGNETIILNYYEGSATTGSLISQISKTLQSISKVVAFKTLDGIEILDYMLSLTKQKIKHLKEAETLVAVFGEEVHFEESLQCYCPIKVVGKGGYSIVTLVRKKDTGCLYAIKSISKDHVIQHRRVDHILSEKKILSSLNHPFIIQLQSSFQTENHLHFVLEFCPGGELFYHLHNIGRFTEDQARFYFAEIALAMECLHSNGIIYRDLKPENILVDFHGHIKLTDFGTSRESSKEEVRYTYCGSAEYMSPEMISKSGHGLSIDCFSLGSLLYEMLTGSPPFYDPDTEKMFWKIQNEPLHMPKYFSKDVKNLLQGLLNKDPIKRLGSDFISDIKDHPWCASIHWQKVYKKKIRPPFRPNFRATNFDPEFTSISIDNALFAEPRFIPNNEDRFFDFDYKREETTAKEFWEVFADTDEQLDTYLPSVKSSDRLSPDVSRDSSWIMSGSPSFKSTGSPRIVAKSPDSIRPPRLPNKTVTPKKPPPVKSPYARSSSHHSNEGEGELNIMNFPQGMSKMKLHLKQKFSNNFG</sequence>
<keyword evidence="2" id="KW-0597">Phosphoprotein</keyword>
<keyword evidence="4 7" id="KW-0547">Nucleotide-binding</keyword>
<dbReference type="InterPro" id="IPR000719">
    <property type="entry name" value="Prot_kinase_dom"/>
</dbReference>
<dbReference type="InterPro" id="IPR000961">
    <property type="entry name" value="AGC-kinase_C"/>
</dbReference>
<dbReference type="SMART" id="SM00133">
    <property type="entry name" value="S_TK_X"/>
    <property type="match status" value="1"/>
</dbReference>
<dbReference type="FunFam" id="1.10.510.10:FF:000008">
    <property type="entry name" value="Non-specific serine/threonine protein kinase"/>
    <property type="match status" value="1"/>
</dbReference>
<evidence type="ECO:0000256" key="8">
    <source>
        <dbReference type="SAM" id="MobiDB-lite"/>
    </source>
</evidence>
<dbReference type="Proteomes" id="UP000187209">
    <property type="component" value="Unassembled WGS sequence"/>
</dbReference>
<evidence type="ECO:0000259" key="9">
    <source>
        <dbReference type="PROSITE" id="PS50011"/>
    </source>
</evidence>
<evidence type="ECO:0000256" key="5">
    <source>
        <dbReference type="ARBA" id="ARBA00022777"/>
    </source>
</evidence>
<dbReference type="GO" id="GO:0005524">
    <property type="term" value="F:ATP binding"/>
    <property type="evidence" value="ECO:0007669"/>
    <property type="project" value="UniProtKB-UniRule"/>
</dbReference>
<keyword evidence="12" id="KW-1185">Reference proteome</keyword>
<feature type="domain" description="Protein kinase" evidence="9">
    <location>
        <begin position="123"/>
        <end position="377"/>
    </location>
</feature>
<evidence type="ECO:0000256" key="7">
    <source>
        <dbReference type="PROSITE-ProRule" id="PRU10141"/>
    </source>
</evidence>
<feature type="region of interest" description="Disordered" evidence="8">
    <location>
        <begin position="464"/>
        <end position="543"/>
    </location>
</feature>
<dbReference type="InterPro" id="IPR011009">
    <property type="entry name" value="Kinase-like_dom_sf"/>
</dbReference>
<dbReference type="CDD" id="cd05123">
    <property type="entry name" value="STKc_AGC"/>
    <property type="match status" value="1"/>
</dbReference>
<organism evidence="11 12">
    <name type="scientific">Stentor coeruleus</name>
    <dbReference type="NCBI Taxonomy" id="5963"/>
    <lineage>
        <taxon>Eukaryota</taxon>
        <taxon>Sar</taxon>
        <taxon>Alveolata</taxon>
        <taxon>Ciliophora</taxon>
        <taxon>Postciliodesmatophora</taxon>
        <taxon>Heterotrichea</taxon>
        <taxon>Heterotrichida</taxon>
        <taxon>Stentoridae</taxon>
        <taxon>Stentor</taxon>
    </lineage>
</organism>
<evidence type="ECO:0008006" key="13">
    <source>
        <dbReference type="Google" id="ProtNLM"/>
    </source>
</evidence>
<dbReference type="PROSITE" id="PS51285">
    <property type="entry name" value="AGC_KINASE_CTER"/>
    <property type="match status" value="1"/>
</dbReference>
<dbReference type="InterPro" id="IPR017441">
    <property type="entry name" value="Protein_kinase_ATP_BS"/>
</dbReference>
<protein>
    <recommendedName>
        <fullName evidence="13">Protein kinase domain-containing protein</fullName>
    </recommendedName>
</protein>
<dbReference type="PROSITE" id="PS00108">
    <property type="entry name" value="PROTEIN_KINASE_ST"/>
    <property type="match status" value="1"/>
</dbReference>
<feature type="domain" description="AGC-kinase C-terminal" evidence="10">
    <location>
        <begin position="378"/>
        <end position="445"/>
    </location>
</feature>
<dbReference type="SMART" id="SM00220">
    <property type="entry name" value="S_TKc"/>
    <property type="match status" value="1"/>
</dbReference>
<dbReference type="InterPro" id="IPR008271">
    <property type="entry name" value="Ser/Thr_kinase_AS"/>
</dbReference>
<reference evidence="11 12" key="1">
    <citation type="submission" date="2016-11" db="EMBL/GenBank/DDBJ databases">
        <title>The macronuclear genome of Stentor coeruleus: a giant cell with tiny introns.</title>
        <authorList>
            <person name="Slabodnick M."/>
            <person name="Ruby J.G."/>
            <person name="Reiff S.B."/>
            <person name="Swart E.C."/>
            <person name="Gosai S."/>
            <person name="Prabakaran S."/>
            <person name="Witkowska E."/>
            <person name="Larue G.E."/>
            <person name="Fisher S."/>
            <person name="Freeman R.M."/>
            <person name="Gunawardena J."/>
            <person name="Chu W."/>
            <person name="Stover N.A."/>
            <person name="Gregory B.D."/>
            <person name="Nowacki M."/>
            <person name="Derisi J."/>
            <person name="Roy S.W."/>
            <person name="Marshall W.F."/>
            <person name="Sood P."/>
        </authorList>
    </citation>
    <scope>NUCLEOTIDE SEQUENCE [LARGE SCALE GENOMIC DNA]</scope>
    <source>
        <strain evidence="11">WM001</strain>
    </source>
</reference>
<gene>
    <name evidence="11" type="ORF">SteCoe_27895</name>
</gene>
<dbReference type="Gene3D" id="1.10.510.10">
    <property type="entry name" value="Transferase(Phosphotransferase) domain 1"/>
    <property type="match status" value="1"/>
</dbReference>
<feature type="compositionally biased region" description="Basic and acidic residues" evidence="8">
    <location>
        <begin position="465"/>
        <end position="475"/>
    </location>
</feature>
<accession>A0A1R2B9P9</accession>
<keyword evidence="6 7" id="KW-0067">ATP-binding</keyword>
<feature type="compositionally biased region" description="Polar residues" evidence="8">
    <location>
        <begin position="1"/>
        <end position="10"/>
    </location>
</feature>
<dbReference type="PROSITE" id="PS50011">
    <property type="entry name" value="PROTEIN_KINASE_DOM"/>
    <property type="match status" value="1"/>
</dbReference>
<proteinExistence type="predicted"/>
<keyword evidence="5" id="KW-0418">Kinase</keyword>
<keyword evidence="1" id="KW-0723">Serine/threonine-protein kinase</keyword>
<feature type="binding site" evidence="7">
    <location>
        <position position="152"/>
    </location>
    <ligand>
        <name>ATP</name>
        <dbReference type="ChEBI" id="CHEBI:30616"/>
    </ligand>
</feature>
<dbReference type="FunFam" id="3.30.200.20:FF:000042">
    <property type="entry name" value="Aurora kinase A"/>
    <property type="match status" value="1"/>
</dbReference>
<feature type="region of interest" description="Disordered" evidence="8">
    <location>
        <begin position="1"/>
        <end position="27"/>
    </location>
</feature>
<dbReference type="PANTHER" id="PTHR24351">
    <property type="entry name" value="RIBOSOMAL PROTEIN S6 KINASE"/>
    <property type="match status" value="1"/>
</dbReference>
<feature type="compositionally biased region" description="Polar residues" evidence="8">
    <location>
        <begin position="476"/>
        <end position="492"/>
    </location>
</feature>
<dbReference type="EMBL" id="MPUH01000823">
    <property type="protein sequence ID" value="OMJ73415.1"/>
    <property type="molecule type" value="Genomic_DNA"/>
</dbReference>
<evidence type="ECO:0000256" key="4">
    <source>
        <dbReference type="ARBA" id="ARBA00022741"/>
    </source>
</evidence>
<evidence type="ECO:0000256" key="3">
    <source>
        <dbReference type="ARBA" id="ARBA00022679"/>
    </source>
</evidence>
<evidence type="ECO:0000256" key="6">
    <source>
        <dbReference type="ARBA" id="ARBA00022840"/>
    </source>
</evidence>
<dbReference type="Gene3D" id="3.30.200.20">
    <property type="entry name" value="Phosphorylase Kinase, domain 1"/>
    <property type="match status" value="1"/>
</dbReference>
<name>A0A1R2B9P9_9CILI</name>